<sequence length="245" mass="27195">DQIKSRYVGSGARTDRIPLHTLNWNLDEMSAMLAERLKAYSPGNVWSLNSFLDEGLNYDLHKLVCILAVGSPRDMILVSKFIADEQTRVKNEAGSLDRRVIAQGIKTFSEQRVSEMYGANVEDLLRVGLAGFTISKLASYIFRIKASAVSRKIQIWTDQGAVFRTGEVPTPGARPQNLYSLADPKLAIAVKPRIPVESVLERNLHVCRGCDSLTIFEEEDANVCANCQTIIDPRNSVFKVVAPTL</sequence>
<proteinExistence type="predicted"/>
<gene>
    <name evidence="1" type="ORF">AVDCRST_MAG09-1992</name>
</gene>
<dbReference type="RefSeq" id="WP_294174251.1">
    <property type="nucleotide sequence ID" value="NZ_CADCVZ010000056.1"/>
</dbReference>
<dbReference type="EMBL" id="CADCVZ010000056">
    <property type="protein sequence ID" value="CAA9520092.1"/>
    <property type="molecule type" value="Genomic_DNA"/>
</dbReference>
<organism evidence="1">
    <name type="scientific">uncultured Sphingomonas sp</name>
    <dbReference type="NCBI Taxonomy" id="158754"/>
    <lineage>
        <taxon>Bacteria</taxon>
        <taxon>Pseudomonadati</taxon>
        <taxon>Pseudomonadota</taxon>
        <taxon>Alphaproteobacteria</taxon>
        <taxon>Sphingomonadales</taxon>
        <taxon>Sphingomonadaceae</taxon>
        <taxon>Sphingomonas</taxon>
        <taxon>environmental samples</taxon>
    </lineage>
</organism>
<evidence type="ECO:0000313" key="1">
    <source>
        <dbReference type="EMBL" id="CAA9520092.1"/>
    </source>
</evidence>
<accession>A0A6J4TCG5</accession>
<dbReference type="AlphaFoldDB" id="A0A6J4TCG5"/>
<name>A0A6J4TCG5_9SPHN</name>
<reference evidence="1" key="1">
    <citation type="submission" date="2020-02" db="EMBL/GenBank/DDBJ databases">
        <authorList>
            <person name="Meier V. D."/>
        </authorList>
    </citation>
    <scope>NUCLEOTIDE SEQUENCE</scope>
    <source>
        <strain evidence="1">AVDCRST_MAG09</strain>
    </source>
</reference>
<feature type="non-terminal residue" evidence="1">
    <location>
        <position position="1"/>
    </location>
</feature>
<protein>
    <submittedName>
        <fullName evidence="1">Uncharacterized protein</fullName>
    </submittedName>
</protein>